<evidence type="ECO:0000259" key="2">
    <source>
        <dbReference type="Pfam" id="PF06985"/>
    </source>
</evidence>
<dbReference type="InterPro" id="IPR010730">
    <property type="entry name" value="HET"/>
</dbReference>
<dbReference type="OrthoDB" id="4850135at2759"/>
<dbReference type="AlphaFoldDB" id="A0A8H3WEK8"/>
<dbReference type="InterPro" id="IPR052895">
    <property type="entry name" value="HetReg/Transcr_Mod"/>
</dbReference>
<dbReference type="PANTHER" id="PTHR24148:SF73">
    <property type="entry name" value="HET DOMAIN PROTEIN (AFU_ORTHOLOGUE AFUA_8G01020)"/>
    <property type="match status" value="1"/>
</dbReference>
<dbReference type="PANTHER" id="PTHR24148">
    <property type="entry name" value="ANKYRIN REPEAT DOMAIN-CONTAINING PROTEIN 39 HOMOLOG-RELATED"/>
    <property type="match status" value="1"/>
</dbReference>
<keyword evidence="4" id="KW-1185">Reference proteome</keyword>
<dbReference type="Pfam" id="PF06985">
    <property type="entry name" value="HET"/>
    <property type="match status" value="1"/>
</dbReference>
<sequence length="300" mass="33591">MSEAIPENVQPRSRLTTNIPDTSLATPRDKASGDTVYSTSQNYERLRPGEIRLLCLLPRESAMELVTGYLATFMQGATPKYTAISYAWGDGRRISTIQIDGKATPVTNSLWHALVALTKHDEPVWIWADALSINQCDVDELNSQVHIMDKIYSEAHTVAICLGSSSESDDIRLAFELLKGATAWESANTPQATITGDQRRMSSVVRLFERNYWKRLWIVQEVFHAKRADVYCGSDCIPLQTIFSACTAFQTFSDDIEKFFPAGKAQTLCFAPSHGTNLWKSYASAEANSQQDLRIRFSVF</sequence>
<feature type="compositionally biased region" description="Polar residues" evidence="1">
    <location>
        <begin position="10"/>
        <end position="25"/>
    </location>
</feature>
<protein>
    <recommendedName>
        <fullName evidence="2">Heterokaryon incompatibility domain-containing protein</fullName>
    </recommendedName>
</protein>
<evidence type="ECO:0000256" key="1">
    <source>
        <dbReference type="SAM" id="MobiDB-lite"/>
    </source>
</evidence>
<feature type="region of interest" description="Disordered" evidence="1">
    <location>
        <begin position="1"/>
        <end position="35"/>
    </location>
</feature>
<comment type="caution">
    <text evidence="3">The sequence shown here is derived from an EMBL/GenBank/DDBJ whole genome shotgun (WGS) entry which is preliminary data.</text>
</comment>
<dbReference type="Proteomes" id="UP000434172">
    <property type="component" value="Unassembled WGS sequence"/>
</dbReference>
<organism evidence="3 4">
    <name type="scientific">Colletotrichum asianum</name>
    <dbReference type="NCBI Taxonomy" id="702518"/>
    <lineage>
        <taxon>Eukaryota</taxon>
        <taxon>Fungi</taxon>
        <taxon>Dikarya</taxon>
        <taxon>Ascomycota</taxon>
        <taxon>Pezizomycotina</taxon>
        <taxon>Sordariomycetes</taxon>
        <taxon>Hypocreomycetidae</taxon>
        <taxon>Glomerellales</taxon>
        <taxon>Glomerellaceae</taxon>
        <taxon>Colletotrichum</taxon>
        <taxon>Colletotrichum gloeosporioides species complex</taxon>
    </lineage>
</organism>
<evidence type="ECO:0000313" key="4">
    <source>
        <dbReference type="Proteomes" id="UP000434172"/>
    </source>
</evidence>
<proteinExistence type="predicted"/>
<name>A0A8H3WEK8_9PEZI</name>
<evidence type="ECO:0000313" key="3">
    <source>
        <dbReference type="EMBL" id="KAF0324417.1"/>
    </source>
</evidence>
<accession>A0A8H3WEK8</accession>
<feature type="domain" description="Heterokaryon incompatibility" evidence="2">
    <location>
        <begin position="81"/>
        <end position="221"/>
    </location>
</feature>
<dbReference type="EMBL" id="WOWK01000044">
    <property type="protein sequence ID" value="KAF0324417.1"/>
    <property type="molecule type" value="Genomic_DNA"/>
</dbReference>
<reference evidence="3 4" key="1">
    <citation type="submission" date="2019-12" db="EMBL/GenBank/DDBJ databases">
        <title>A genome sequence resource for the geographically widespread anthracnose pathogen Colletotrichum asianum.</title>
        <authorList>
            <person name="Meng Y."/>
        </authorList>
    </citation>
    <scope>NUCLEOTIDE SEQUENCE [LARGE SCALE GENOMIC DNA]</scope>
    <source>
        <strain evidence="3 4">ICMP 18580</strain>
    </source>
</reference>
<gene>
    <name evidence="3" type="ORF">GQ607_008366</name>
</gene>